<organism evidence="1 2">
    <name type="scientific">Pedobacter riviphilus</name>
    <dbReference type="NCBI Taxonomy" id="2766984"/>
    <lineage>
        <taxon>Bacteria</taxon>
        <taxon>Pseudomonadati</taxon>
        <taxon>Bacteroidota</taxon>
        <taxon>Sphingobacteriia</taxon>
        <taxon>Sphingobacteriales</taxon>
        <taxon>Sphingobacteriaceae</taxon>
        <taxon>Pedobacter</taxon>
    </lineage>
</organism>
<accession>A0ABX6TP65</accession>
<proteinExistence type="predicted"/>
<reference evidence="1 2" key="1">
    <citation type="submission" date="2020-09" db="EMBL/GenBank/DDBJ databases">
        <title>Pedobacter sp. SW-16 isolated from soil near Yeocheon.</title>
        <authorList>
            <person name="Im H.S."/>
            <person name="Joung Y."/>
            <person name="Lee S.-S."/>
        </authorList>
    </citation>
    <scope>NUCLEOTIDE SEQUENCE [LARGE SCALE GENOMIC DNA]</scope>
    <source>
        <strain evidence="1 2">SW-16</strain>
    </source>
</reference>
<sequence>MVNAYYKFELFPKSGDSFSIIPIEKVHNHVTFNEIFESDNIEVKRVESASLSGNTTQYIISAKYHHSVMPICILQQTGDIGQMSIVNYFNNELTNDICWLGSGKFRKGLDDLILFKVTKDLIFEVYICENQYPSHDSLFMEFINGELQNELCNFNLFWYRSYYSNYRSAIKGCYDYDGYNININLLTDY</sequence>
<gene>
    <name evidence="1" type="ORF">H9N25_10340</name>
</gene>
<evidence type="ECO:0000313" key="1">
    <source>
        <dbReference type="EMBL" id="QNR86743.1"/>
    </source>
</evidence>
<name>A0ABX6TP65_9SPHI</name>
<dbReference type="EMBL" id="CP061171">
    <property type="protein sequence ID" value="QNR86743.1"/>
    <property type="molecule type" value="Genomic_DNA"/>
</dbReference>
<keyword evidence="2" id="KW-1185">Reference proteome</keyword>
<evidence type="ECO:0000313" key="2">
    <source>
        <dbReference type="Proteomes" id="UP000516439"/>
    </source>
</evidence>
<dbReference type="RefSeq" id="WP_190328822.1">
    <property type="nucleotide sequence ID" value="NZ_CP061171.1"/>
</dbReference>
<dbReference type="Proteomes" id="UP000516439">
    <property type="component" value="Chromosome"/>
</dbReference>
<protein>
    <submittedName>
        <fullName evidence="1">Uncharacterized protein</fullName>
    </submittedName>
</protein>